<dbReference type="EMBL" id="PGTM01000141">
    <property type="protein sequence ID" value="PJF35544.1"/>
    <property type="molecule type" value="Genomic_DNA"/>
</dbReference>
<dbReference type="AlphaFoldDB" id="A0A2M8PDB9"/>
<comment type="caution">
    <text evidence="1">The sequence shown here is derived from an EMBL/GenBank/DDBJ whole genome shotgun (WGS) entry which is preliminary data.</text>
</comment>
<proteinExistence type="predicted"/>
<sequence>MKWIRIQDTWVAEYENLSFTVRWSRGAWHWRAVYCEGTADTAQLAGDNRSEHPNGFVDAESARNAAERWLKHLLEDA</sequence>
<organism evidence="1 2">
    <name type="scientific">Candidatus Thermofonsia Clade 1 bacterium</name>
    <dbReference type="NCBI Taxonomy" id="2364210"/>
    <lineage>
        <taxon>Bacteria</taxon>
        <taxon>Bacillati</taxon>
        <taxon>Chloroflexota</taxon>
        <taxon>Candidatus Thermofontia</taxon>
        <taxon>Candidatus Thermofonsia Clade 1</taxon>
    </lineage>
</organism>
<reference evidence="1 2" key="1">
    <citation type="submission" date="2017-11" db="EMBL/GenBank/DDBJ databases">
        <title>Evolution of Phototrophy in the Chloroflexi Phylum Driven by Horizontal Gene Transfer.</title>
        <authorList>
            <person name="Ward L.M."/>
            <person name="Hemp J."/>
            <person name="Shih P.M."/>
            <person name="Mcglynn S.E."/>
            <person name="Fischer W."/>
        </authorList>
    </citation>
    <scope>NUCLEOTIDE SEQUENCE [LARGE SCALE GENOMIC DNA]</scope>
    <source>
        <strain evidence="1">JP3_13</strain>
    </source>
</reference>
<gene>
    <name evidence="1" type="ORF">CUN49_10030</name>
</gene>
<evidence type="ECO:0000313" key="2">
    <source>
        <dbReference type="Proteomes" id="UP000229681"/>
    </source>
</evidence>
<accession>A0A2M8PDB9</accession>
<dbReference type="Proteomes" id="UP000229681">
    <property type="component" value="Unassembled WGS sequence"/>
</dbReference>
<protein>
    <submittedName>
        <fullName evidence="1">Uncharacterized protein</fullName>
    </submittedName>
</protein>
<name>A0A2M8PDB9_9CHLR</name>
<evidence type="ECO:0000313" key="1">
    <source>
        <dbReference type="EMBL" id="PJF35544.1"/>
    </source>
</evidence>